<keyword evidence="2" id="KW-0808">Transferase</keyword>
<sequence length="249" mass="27610">MYDYLLGGVENYASDRAACAQLLELAPSAASVVRNSRAFLHRAVRLLADEYGVDQFLDFGFGVPTRENVHEIARGFHPDARVVYVDTDPLAITHGRTILVEDEHTAVIDADITVIDQLLEHKDIHRLISPHRPTAALFSSVLHCVPDSGDPRRLIQRVTDHLAPGSFVVLSHLVSDQPAFRDQVTELMGDLTAGQWGRCRAPHEVDAYLAGMHLLPPGLADVRDWRPDSQLSPRQDSEEWTSWGGVARA</sequence>
<dbReference type="InterPro" id="IPR029063">
    <property type="entry name" value="SAM-dependent_MTases_sf"/>
</dbReference>
<evidence type="ECO:0000256" key="1">
    <source>
        <dbReference type="SAM" id="MobiDB-lite"/>
    </source>
</evidence>
<gene>
    <name evidence="2" type="ORF">E1283_07195</name>
</gene>
<evidence type="ECO:0000313" key="3">
    <source>
        <dbReference type="Proteomes" id="UP000295345"/>
    </source>
</evidence>
<accession>A0A4V2Y3S1</accession>
<reference evidence="2 3" key="1">
    <citation type="submission" date="2019-03" db="EMBL/GenBank/DDBJ databases">
        <title>Draft genome sequences of novel Actinobacteria.</title>
        <authorList>
            <person name="Sahin N."/>
            <person name="Ay H."/>
            <person name="Saygin H."/>
        </authorList>
    </citation>
    <scope>NUCLEOTIDE SEQUENCE [LARGE SCALE GENOMIC DNA]</scope>
    <source>
        <strain evidence="2 3">DSM 41900</strain>
    </source>
</reference>
<dbReference type="PIRSF" id="PIRSF017393">
    <property type="entry name" value="MTase_SAV2177"/>
    <property type="match status" value="1"/>
</dbReference>
<protein>
    <submittedName>
        <fullName evidence="2">SAM-dependent methyltransferase</fullName>
    </submittedName>
</protein>
<dbReference type="AlphaFoldDB" id="A0A4V2Y3S1"/>
<keyword evidence="2" id="KW-0489">Methyltransferase</keyword>
<dbReference type="OrthoDB" id="4134439at2"/>
<dbReference type="Pfam" id="PF04672">
    <property type="entry name" value="Methyltransf_19"/>
    <property type="match status" value="1"/>
</dbReference>
<evidence type="ECO:0000313" key="2">
    <source>
        <dbReference type="EMBL" id="TDC77515.1"/>
    </source>
</evidence>
<dbReference type="EMBL" id="SMKI01000052">
    <property type="protein sequence ID" value="TDC77515.1"/>
    <property type="molecule type" value="Genomic_DNA"/>
</dbReference>
<comment type="caution">
    <text evidence="2">The sequence shown here is derived from an EMBL/GenBank/DDBJ whole genome shotgun (WGS) entry which is preliminary data.</text>
</comment>
<keyword evidence="3" id="KW-1185">Reference proteome</keyword>
<organism evidence="2 3">
    <name type="scientific">Streptomyces hainanensis</name>
    <dbReference type="NCBI Taxonomy" id="402648"/>
    <lineage>
        <taxon>Bacteria</taxon>
        <taxon>Bacillati</taxon>
        <taxon>Actinomycetota</taxon>
        <taxon>Actinomycetes</taxon>
        <taxon>Kitasatosporales</taxon>
        <taxon>Streptomycetaceae</taxon>
        <taxon>Streptomyces</taxon>
    </lineage>
</organism>
<dbReference type="SUPFAM" id="SSF53335">
    <property type="entry name" value="S-adenosyl-L-methionine-dependent methyltransferases"/>
    <property type="match status" value="1"/>
</dbReference>
<dbReference type="Proteomes" id="UP000295345">
    <property type="component" value="Unassembled WGS sequence"/>
</dbReference>
<proteinExistence type="predicted"/>
<feature type="region of interest" description="Disordered" evidence="1">
    <location>
        <begin position="225"/>
        <end position="249"/>
    </location>
</feature>
<name>A0A4V2Y3S1_9ACTN</name>
<dbReference type="GO" id="GO:0008168">
    <property type="term" value="F:methyltransferase activity"/>
    <property type="evidence" value="ECO:0007669"/>
    <property type="project" value="UniProtKB-KW"/>
</dbReference>
<dbReference type="InterPro" id="IPR006764">
    <property type="entry name" value="SAM_dep_MeTrfase_SAV2177_type"/>
</dbReference>
<dbReference type="Gene3D" id="3.40.50.150">
    <property type="entry name" value="Vaccinia Virus protein VP39"/>
    <property type="match status" value="1"/>
</dbReference>
<dbReference type="GO" id="GO:0032259">
    <property type="term" value="P:methylation"/>
    <property type="evidence" value="ECO:0007669"/>
    <property type="project" value="UniProtKB-KW"/>
</dbReference>